<dbReference type="SUPFAM" id="SSF144122">
    <property type="entry name" value="Tim10-like"/>
    <property type="match status" value="1"/>
</dbReference>
<evidence type="ECO:0000313" key="4">
    <source>
        <dbReference type="Proteomes" id="UP001634394"/>
    </source>
</evidence>
<name>A0ABD3WZM1_SINWO</name>
<keyword evidence="1" id="KW-1015">Disulfide bond</keyword>
<organism evidence="3 4">
    <name type="scientific">Sinanodonta woodiana</name>
    <name type="common">Chinese pond mussel</name>
    <name type="synonym">Anodonta woodiana</name>
    <dbReference type="NCBI Taxonomy" id="1069815"/>
    <lineage>
        <taxon>Eukaryota</taxon>
        <taxon>Metazoa</taxon>
        <taxon>Spiralia</taxon>
        <taxon>Lophotrochozoa</taxon>
        <taxon>Mollusca</taxon>
        <taxon>Bivalvia</taxon>
        <taxon>Autobranchia</taxon>
        <taxon>Heteroconchia</taxon>
        <taxon>Palaeoheterodonta</taxon>
        <taxon>Unionida</taxon>
        <taxon>Unionoidea</taxon>
        <taxon>Unionidae</taxon>
        <taxon>Unioninae</taxon>
        <taxon>Sinanodonta</taxon>
    </lineage>
</organism>
<dbReference type="Gene3D" id="1.10.287.810">
    <property type="entry name" value="Mitochondrial import inner membrane translocase subunit tim13 like domains"/>
    <property type="match status" value="1"/>
</dbReference>
<dbReference type="AlphaFoldDB" id="A0ABD3WZM1"/>
<dbReference type="Pfam" id="PF02953">
    <property type="entry name" value="zf-Tim10_DDP"/>
    <property type="match status" value="1"/>
</dbReference>
<gene>
    <name evidence="3" type="ORF">ACJMK2_030580</name>
</gene>
<keyword evidence="1" id="KW-0813">Transport</keyword>
<protein>
    <recommendedName>
        <fullName evidence="1">Mitochondrial import inner membrane translocase subunit</fullName>
    </recommendedName>
</protein>
<dbReference type="GO" id="GO:0005743">
    <property type="term" value="C:mitochondrial inner membrane"/>
    <property type="evidence" value="ECO:0007669"/>
    <property type="project" value="UniProtKB-SubCell"/>
</dbReference>
<evidence type="ECO:0000256" key="1">
    <source>
        <dbReference type="RuleBase" id="RU367043"/>
    </source>
</evidence>
<keyword evidence="1" id="KW-0496">Mitochondrion</keyword>
<comment type="subcellular location">
    <subcellularLocation>
        <location evidence="1">Mitochondrion inner membrane</location>
        <topology evidence="1">Peripheral membrane protein</topology>
        <orientation evidence="1">Intermembrane side</orientation>
    </subcellularLocation>
</comment>
<keyword evidence="1" id="KW-0653">Protein transport</keyword>
<reference evidence="3 4" key="1">
    <citation type="submission" date="2024-11" db="EMBL/GenBank/DDBJ databases">
        <title>Chromosome-level genome assembly of the freshwater bivalve Anodonta woodiana.</title>
        <authorList>
            <person name="Chen X."/>
        </authorList>
    </citation>
    <scope>NUCLEOTIDE SEQUENCE [LARGE SCALE GENOMIC DNA]</scope>
    <source>
        <strain evidence="3">MN2024</strain>
        <tissue evidence="3">Gills</tissue>
    </source>
</reference>
<dbReference type="InterPro" id="IPR004217">
    <property type="entry name" value="Tim10-like"/>
</dbReference>
<dbReference type="Proteomes" id="UP001634394">
    <property type="component" value="Unassembled WGS sequence"/>
</dbReference>
<comment type="function">
    <text evidence="1">Mitochondrial intermembrane chaperone that participates in the import and insertion of some multi-pass transmembrane proteins into the mitochondrial inner membrane. Also required for the transfer of beta-barrel precursors from the TOM complex to the sorting and assembly machinery (SAM complex) of the outer membrane. Acts as a chaperone-like protein that protects the hydrophobic precursors from aggregation and guide them through the mitochondrial intermembrane space.</text>
</comment>
<feature type="domain" description="Tim10-like" evidence="2">
    <location>
        <begin position="21"/>
        <end position="82"/>
    </location>
</feature>
<keyword evidence="1" id="KW-0999">Mitochondrion inner membrane</keyword>
<keyword evidence="4" id="KW-1185">Reference proteome</keyword>
<keyword evidence="1" id="KW-0472">Membrane</keyword>
<dbReference type="InterPro" id="IPR035427">
    <property type="entry name" value="Tim10-like_dom_sf"/>
</dbReference>
<proteinExistence type="inferred from homology"/>
<evidence type="ECO:0000259" key="2">
    <source>
        <dbReference type="Pfam" id="PF02953"/>
    </source>
</evidence>
<dbReference type="GO" id="GO:0015031">
    <property type="term" value="P:protein transport"/>
    <property type="evidence" value="ECO:0007669"/>
    <property type="project" value="UniProtKB-KW"/>
</dbReference>
<comment type="caution">
    <text evidence="3">The sequence shown here is derived from an EMBL/GenBank/DDBJ whole genome shotgun (WGS) entry which is preliminary data.</text>
</comment>
<comment type="similarity">
    <text evidence="1">Belongs to the small Tim family.</text>
</comment>
<evidence type="ECO:0000313" key="3">
    <source>
        <dbReference type="EMBL" id="KAL3878212.1"/>
    </source>
</evidence>
<comment type="domain">
    <text evidence="1">The twin CX3C motif contains 4 conserved Cys residues that form 2 disulfide bonds in the mitochondrial intermembrane space.</text>
</comment>
<accession>A0ABD3WZM1</accession>
<sequence>MCVALTKMSVDTLLNDPRMKQFIEAETQKQRFQVLVQNLTNKCWDSCMDRPASKMDSKTESCLLNCVNRFIDSSNYIVRRLDKQSGVSQVSELE</sequence>
<keyword evidence="1" id="KW-0811">Translocation</keyword>
<keyword evidence="1" id="KW-0143">Chaperone</keyword>
<dbReference type="EMBL" id="JBJQND010000004">
    <property type="protein sequence ID" value="KAL3878212.1"/>
    <property type="molecule type" value="Genomic_DNA"/>
</dbReference>
<comment type="subunit">
    <text evidence="1">Heterohexamer.</text>
</comment>